<sequence>MTEKYKFDKNDPFYLCAPMCGLIHYRHAAIIAGLGEIGTLGLAVASFYNLHLTKELTDLWTLLAAIGLLVIAFVTTSFMFYGLKAEKPNYLRPQLYFLSFEIALMIAMSVLSIASMSLGIEMTSRIFSPFVSVKDMEFHFGPIWPFCIAIVAFTCAALGIWFHLTVDGAREFLLDKKYFDHQSNDNVPLESKEKIEEEAQRSSSRA</sequence>
<dbReference type="Proteomes" id="UP000582659">
    <property type="component" value="Unassembled WGS sequence"/>
</dbReference>
<feature type="transmembrane region" description="Helical" evidence="2">
    <location>
        <begin position="28"/>
        <end position="48"/>
    </location>
</feature>
<dbReference type="EMBL" id="CAJFDI010000001">
    <property type="protein sequence ID" value="CAD5208753.1"/>
    <property type="molecule type" value="Genomic_DNA"/>
</dbReference>
<feature type="transmembrane region" description="Helical" evidence="2">
    <location>
        <begin position="60"/>
        <end position="83"/>
    </location>
</feature>
<keyword evidence="2" id="KW-0812">Transmembrane</keyword>
<keyword evidence="5" id="KW-1185">Reference proteome</keyword>
<dbReference type="EMBL" id="CAJFCV020000001">
    <property type="protein sequence ID" value="CAG9082760.1"/>
    <property type="molecule type" value="Genomic_DNA"/>
</dbReference>
<evidence type="ECO:0000256" key="1">
    <source>
        <dbReference type="SAM" id="MobiDB-lite"/>
    </source>
</evidence>
<evidence type="ECO:0000313" key="3">
    <source>
        <dbReference type="EMBL" id="CAD5208753.1"/>
    </source>
</evidence>
<dbReference type="AlphaFoldDB" id="A0A1I7RLN9"/>
<reference evidence="3" key="2">
    <citation type="submission" date="2020-09" db="EMBL/GenBank/DDBJ databases">
        <authorList>
            <person name="Kikuchi T."/>
        </authorList>
    </citation>
    <scope>NUCLEOTIDE SEQUENCE</scope>
    <source>
        <strain evidence="3">Ka4C1</strain>
    </source>
</reference>
<dbReference type="Proteomes" id="UP000659654">
    <property type="component" value="Unassembled WGS sequence"/>
</dbReference>
<proteinExistence type="predicted"/>
<evidence type="ECO:0000313" key="4">
    <source>
        <dbReference type="Proteomes" id="UP000095284"/>
    </source>
</evidence>
<keyword evidence="2" id="KW-0472">Membrane</keyword>
<reference evidence="6" key="1">
    <citation type="submission" date="2016-11" db="UniProtKB">
        <authorList>
            <consortium name="WormBaseParasite"/>
        </authorList>
    </citation>
    <scope>IDENTIFICATION</scope>
</reference>
<evidence type="ECO:0000256" key="2">
    <source>
        <dbReference type="SAM" id="Phobius"/>
    </source>
</evidence>
<evidence type="ECO:0000313" key="5">
    <source>
        <dbReference type="Proteomes" id="UP000659654"/>
    </source>
</evidence>
<organism evidence="4 6">
    <name type="scientific">Bursaphelenchus xylophilus</name>
    <name type="common">Pinewood nematode worm</name>
    <name type="synonym">Aphelenchoides xylophilus</name>
    <dbReference type="NCBI Taxonomy" id="6326"/>
    <lineage>
        <taxon>Eukaryota</taxon>
        <taxon>Metazoa</taxon>
        <taxon>Ecdysozoa</taxon>
        <taxon>Nematoda</taxon>
        <taxon>Chromadorea</taxon>
        <taxon>Rhabditida</taxon>
        <taxon>Tylenchina</taxon>
        <taxon>Tylenchomorpha</taxon>
        <taxon>Aphelenchoidea</taxon>
        <taxon>Aphelenchoididae</taxon>
        <taxon>Bursaphelenchus</taxon>
    </lineage>
</organism>
<accession>A0A1I7RLN9</accession>
<feature type="transmembrane region" description="Helical" evidence="2">
    <location>
        <begin position="95"/>
        <end position="120"/>
    </location>
</feature>
<dbReference type="Proteomes" id="UP000095284">
    <property type="component" value="Unplaced"/>
</dbReference>
<feature type="region of interest" description="Disordered" evidence="1">
    <location>
        <begin position="185"/>
        <end position="206"/>
    </location>
</feature>
<feature type="compositionally biased region" description="Basic and acidic residues" evidence="1">
    <location>
        <begin position="190"/>
        <end position="200"/>
    </location>
</feature>
<dbReference type="WBParaSite" id="BXY_0162400.1">
    <property type="protein sequence ID" value="BXY_0162400.1"/>
    <property type="gene ID" value="BXY_0162400"/>
</dbReference>
<name>A0A1I7RLN9_BURXY</name>
<keyword evidence="2" id="KW-1133">Transmembrane helix</keyword>
<protein>
    <submittedName>
        <fullName evidence="3">(pine wood nematode) hypothetical protein</fullName>
    </submittedName>
</protein>
<feature type="transmembrane region" description="Helical" evidence="2">
    <location>
        <begin position="140"/>
        <end position="164"/>
    </location>
</feature>
<dbReference type="eggNOG" id="ENOG502S5IK">
    <property type="taxonomic scope" value="Eukaryota"/>
</dbReference>
<dbReference type="OrthoDB" id="5772927at2759"/>
<evidence type="ECO:0000313" key="6">
    <source>
        <dbReference type="WBParaSite" id="BXY_0162400.1"/>
    </source>
</evidence>
<gene>
    <name evidence="3" type="ORF">BXYJ_LOCUS989</name>
</gene>
<dbReference type="SMR" id="A0A1I7RLN9"/>